<reference evidence="1 2" key="1">
    <citation type="submission" date="2024-10" db="EMBL/GenBank/DDBJ databases">
        <title>The Natural Products Discovery Center: Release of the First 8490 Sequenced Strains for Exploring Actinobacteria Biosynthetic Diversity.</title>
        <authorList>
            <person name="Kalkreuter E."/>
            <person name="Kautsar S.A."/>
            <person name="Yang D."/>
            <person name="Bader C.D."/>
            <person name="Teijaro C.N."/>
            <person name="Fluegel L."/>
            <person name="Davis C.M."/>
            <person name="Simpson J.R."/>
            <person name="Lauterbach L."/>
            <person name="Steele A.D."/>
            <person name="Gui C."/>
            <person name="Meng S."/>
            <person name="Li G."/>
            <person name="Viehrig K."/>
            <person name="Ye F."/>
            <person name="Su P."/>
            <person name="Kiefer A.F."/>
            <person name="Nichols A."/>
            <person name="Cepeda A.J."/>
            <person name="Yan W."/>
            <person name="Fan B."/>
            <person name="Jiang Y."/>
            <person name="Adhikari A."/>
            <person name="Zheng C.-J."/>
            <person name="Schuster L."/>
            <person name="Cowan T.M."/>
            <person name="Smanski M.J."/>
            <person name="Chevrette M.G."/>
            <person name="De Carvalho L.P.S."/>
            <person name="Shen B."/>
        </authorList>
    </citation>
    <scope>NUCLEOTIDE SEQUENCE [LARGE SCALE GENOMIC DNA]</scope>
    <source>
        <strain evidence="1 2">NPDC087581</strain>
    </source>
</reference>
<dbReference type="InterPro" id="IPR036736">
    <property type="entry name" value="ACP-like_sf"/>
</dbReference>
<gene>
    <name evidence="1" type="ORF">ACIOWJ_27175</name>
</gene>
<dbReference type="RefSeq" id="WP_260367757.1">
    <property type="nucleotide sequence ID" value="NZ_JAOAQN010000008.1"/>
</dbReference>
<dbReference type="Proteomes" id="UP001617213">
    <property type="component" value="Unassembled WGS sequence"/>
</dbReference>
<evidence type="ECO:0000313" key="2">
    <source>
        <dbReference type="Proteomes" id="UP001617213"/>
    </source>
</evidence>
<keyword evidence="2" id="KW-1185">Reference proteome</keyword>
<proteinExistence type="predicted"/>
<dbReference type="EMBL" id="JBIUWZ010000069">
    <property type="protein sequence ID" value="MFJ2681747.1"/>
    <property type="molecule type" value="Genomic_DNA"/>
</dbReference>
<accession>A0ABW8E7E4</accession>
<name>A0ABW8E7E4_9PSED</name>
<protein>
    <submittedName>
        <fullName evidence="1">Uncharacterized protein</fullName>
    </submittedName>
</protein>
<dbReference type="SUPFAM" id="SSF47336">
    <property type="entry name" value="ACP-like"/>
    <property type="match status" value="1"/>
</dbReference>
<comment type="caution">
    <text evidence="1">The sequence shown here is derived from an EMBL/GenBank/DDBJ whole genome shotgun (WGS) entry which is preliminary data.</text>
</comment>
<organism evidence="1 2">
    <name type="scientific">Pseudomonas sivasensis</name>
    <dbReference type="NCBI Taxonomy" id="1880678"/>
    <lineage>
        <taxon>Bacteria</taxon>
        <taxon>Pseudomonadati</taxon>
        <taxon>Pseudomonadota</taxon>
        <taxon>Gammaproteobacteria</taxon>
        <taxon>Pseudomonadales</taxon>
        <taxon>Pseudomonadaceae</taxon>
        <taxon>Pseudomonas</taxon>
    </lineage>
</organism>
<evidence type="ECO:0000313" key="1">
    <source>
        <dbReference type="EMBL" id="MFJ2681747.1"/>
    </source>
</evidence>
<sequence>MKTTDEIFGLLASSFEASRDEKDQDFDPDRPLAELIADKKERLRVINSSMTELHLQLPDDVAEKPTLDELAAYIQSRQQS</sequence>